<evidence type="ECO:0000259" key="2">
    <source>
        <dbReference type="PROSITE" id="PS50021"/>
    </source>
</evidence>
<feature type="compositionally biased region" description="Low complexity" evidence="1">
    <location>
        <begin position="10"/>
        <end position="20"/>
    </location>
</feature>
<feature type="region of interest" description="Disordered" evidence="1">
    <location>
        <begin position="1"/>
        <end position="22"/>
    </location>
</feature>
<name>A0A8X9A190_SALSN</name>
<feature type="compositionally biased region" description="Basic and acidic residues" evidence="1">
    <location>
        <begin position="273"/>
        <end position="282"/>
    </location>
</feature>
<dbReference type="Gene3D" id="1.10.418.10">
    <property type="entry name" value="Calponin-like domain"/>
    <property type="match status" value="1"/>
</dbReference>
<dbReference type="InterPro" id="IPR001715">
    <property type="entry name" value="CH_dom"/>
</dbReference>
<dbReference type="EMBL" id="PNBA02000005">
    <property type="protein sequence ID" value="KAG6424618.1"/>
    <property type="molecule type" value="Genomic_DNA"/>
</dbReference>
<evidence type="ECO:0000256" key="1">
    <source>
        <dbReference type="SAM" id="MobiDB-lite"/>
    </source>
</evidence>
<accession>A0A8X9A190</accession>
<feature type="region of interest" description="Disordered" evidence="1">
    <location>
        <begin position="259"/>
        <end position="282"/>
    </location>
</feature>
<dbReference type="Pfam" id="PF00307">
    <property type="entry name" value="CH"/>
    <property type="match status" value="1"/>
</dbReference>
<dbReference type="AlphaFoldDB" id="A0A8X9A190"/>
<feature type="domain" description="Calponin-homology (CH)" evidence="2">
    <location>
        <begin position="31"/>
        <end position="134"/>
    </location>
</feature>
<dbReference type="InterPro" id="IPR036872">
    <property type="entry name" value="CH_dom_sf"/>
</dbReference>
<dbReference type="SUPFAM" id="SSF47576">
    <property type="entry name" value="Calponin-homology domain, CH-domain"/>
    <property type="match status" value="1"/>
</dbReference>
<evidence type="ECO:0000313" key="4">
    <source>
        <dbReference type="Proteomes" id="UP000298416"/>
    </source>
</evidence>
<evidence type="ECO:0000313" key="3">
    <source>
        <dbReference type="EMBL" id="KAG6424618.1"/>
    </source>
</evidence>
<dbReference type="SMART" id="SM00033">
    <property type="entry name" value="CH"/>
    <property type="match status" value="1"/>
</dbReference>
<proteinExistence type="predicted"/>
<comment type="caution">
    <text evidence="3">The sequence shown here is derived from an EMBL/GenBank/DDBJ whole genome shotgun (WGS) entry which is preliminary data.</text>
</comment>
<sequence>MDRNVKDSSRLNSSSFCSRSDGFESVSSHNAKQHASLVEWMNAILPDLHLPANASDEEIRDVLIDGSVLCRILKKIKPGSIFERDTKSHGGENVERFLYAMDEMGLPRFQVADLKKGLMKKVLACLSTLRMHYMMRFSRLDSSNSGWKSTASVISHAGHNFHDVLQLKHGSYADIPAATMSEMMKSNSLNNAPIQSLLSVVNGILDEGVEMKSGAIPHRVACLFRKVVQEIERRICTQAENLRTVMRFKTIFSRREKRTTNPEFKCSKPLQRTRGETQHEASKLVNEKEDIDQGVANLRQRLDTRGIQQELLERLNEALFLLTKSGARIKDLEATEAKDERNQQELENRPTEETLR</sequence>
<gene>
    <name evidence="3" type="ORF">SASPL_115036</name>
</gene>
<feature type="region of interest" description="Disordered" evidence="1">
    <location>
        <begin position="331"/>
        <end position="356"/>
    </location>
</feature>
<dbReference type="PROSITE" id="PS50021">
    <property type="entry name" value="CH"/>
    <property type="match status" value="1"/>
</dbReference>
<reference evidence="3" key="2">
    <citation type="submission" date="2020-08" db="EMBL/GenBank/DDBJ databases">
        <title>Plant Genome Project.</title>
        <authorList>
            <person name="Zhang R.-G."/>
        </authorList>
    </citation>
    <scope>NUCLEOTIDE SEQUENCE</scope>
    <source>
        <strain evidence="3">Huo1</strain>
        <tissue evidence="3">Leaf</tissue>
    </source>
</reference>
<keyword evidence="4" id="KW-1185">Reference proteome</keyword>
<organism evidence="3">
    <name type="scientific">Salvia splendens</name>
    <name type="common">Scarlet sage</name>
    <dbReference type="NCBI Taxonomy" id="180675"/>
    <lineage>
        <taxon>Eukaryota</taxon>
        <taxon>Viridiplantae</taxon>
        <taxon>Streptophyta</taxon>
        <taxon>Embryophyta</taxon>
        <taxon>Tracheophyta</taxon>
        <taxon>Spermatophyta</taxon>
        <taxon>Magnoliopsida</taxon>
        <taxon>eudicotyledons</taxon>
        <taxon>Gunneridae</taxon>
        <taxon>Pentapetalae</taxon>
        <taxon>asterids</taxon>
        <taxon>lamiids</taxon>
        <taxon>Lamiales</taxon>
        <taxon>Lamiaceae</taxon>
        <taxon>Nepetoideae</taxon>
        <taxon>Mentheae</taxon>
        <taxon>Salviinae</taxon>
        <taxon>Salvia</taxon>
        <taxon>Salvia subgen. Calosphace</taxon>
        <taxon>core Calosphace</taxon>
    </lineage>
</organism>
<dbReference type="Proteomes" id="UP000298416">
    <property type="component" value="Unassembled WGS sequence"/>
</dbReference>
<reference evidence="3" key="1">
    <citation type="submission" date="2018-01" db="EMBL/GenBank/DDBJ databases">
        <authorList>
            <person name="Mao J.F."/>
        </authorList>
    </citation>
    <scope>NUCLEOTIDE SEQUENCE</scope>
    <source>
        <strain evidence="3">Huo1</strain>
        <tissue evidence="3">Leaf</tissue>
    </source>
</reference>
<protein>
    <recommendedName>
        <fullName evidence="2">Calponin-homology (CH) domain-containing protein</fullName>
    </recommendedName>
</protein>